<keyword evidence="8 12" id="KW-0406">Ion transport</keyword>
<keyword evidence="9" id="KW-0472">Membrane</keyword>
<keyword evidence="11 12" id="KW-0407">Ion channel</keyword>
<organism evidence="13 14">
    <name type="scientific">Diploptera punctata</name>
    <name type="common">Pacific beetle cockroach</name>
    <dbReference type="NCBI Taxonomy" id="6984"/>
    <lineage>
        <taxon>Eukaryota</taxon>
        <taxon>Metazoa</taxon>
        <taxon>Ecdysozoa</taxon>
        <taxon>Arthropoda</taxon>
        <taxon>Hexapoda</taxon>
        <taxon>Insecta</taxon>
        <taxon>Pterygota</taxon>
        <taxon>Neoptera</taxon>
        <taxon>Polyneoptera</taxon>
        <taxon>Dictyoptera</taxon>
        <taxon>Blattodea</taxon>
        <taxon>Blaberoidea</taxon>
        <taxon>Blaberidae</taxon>
        <taxon>Diplopterinae</taxon>
        <taxon>Diploptera</taxon>
    </lineage>
</organism>
<keyword evidence="4 12" id="KW-0894">Sodium channel</keyword>
<dbReference type="GO" id="GO:0005886">
    <property type="term" value="C:plasma membrane"/>
    <property type="evidence" value="ECO:0007669"/>
    <property type="project" value="TreeGrafter"/>
</dbReference>
<comment type="caution">
    <text evidence="13">The sequence shown here is derived from an EMBL/GenBank/DDBJ whole genome shotgun (WGS) entry which is preliminary data.</text>
</comment>
<dbReference type="EMBL" id="JASPKZ010005281">
    <property type="protein sequence ID" value="KAJ9589076.1"/>
    <property type="molecule type" value="Genomic_DNA"/>
</dbReference>
<sequence length="321" mass="37113">VVLKCKDLLSGWCSFKGPSTPCCKVIKSLLTETGYCFSFNSKFAGSLKYDPDMEDKFTEEFIYETDHKWSLTMQIKNENESIAVYLHSSHDYPVIDERPQHVWDQMIRKISFASKETFTTEGAQGFTYCNISGLQCLGRYKDKFTVTRDCPCELGCSNTVYEVEKLVEGKGDMDNPVKRQTLEIGFVSWPMVRYKREVLFGWVDLLVSFGGIAGLFLGFSLLSGVEIIYYFTMRAICMVYRDKKDLQRLKEEYDRAPKPPLDLSLKPSFMEKKEEKIKKYPIPSISSRVYPMEIATKRINIGNEEKFKSLKPGYSQFEFLQ</sequence>
<feature type="non-terminal residue" evidence="13">
    <location>
        <position position="321"/>
    </location>
</feature>
<evidence type="ECO:0000256" key="3">
    <source>
        <dbReference type="ARBA" id="ARBA00022448"/>
    </source>
</evidence>
<evidence type="ECO:0000256" key="11">
    <source>
        <dbReference type="ARBA" id="ARBA00023303"/>
    </source>
</evidence>
<comment type="similarity">
    <text evidence="2 12">Belongs to the amiloride-sensitive sodium channel (TC 1.A.6) family.</text>
</comment>
<evidence type="ECO:0000256" key="6">
    <source>
        <dbReference type="ARBA" id="ARBA00022989"/>
    </source>
</evidence>
<evidence type="ECO:0000256" key="4">
    <source>
        <dbReference type="ARBA" id="ARBA00022461"/>
    </source>
</evidence>
<dbReference type="PANTHER" id="PTHR11690:SF247">
    <property type="entry name" value="PICKPOCKET 23, ISOFORM C"/>
    <property type="match status" value="1"/>
</dbReference>
<keyword evidence="10 12" id="KW-0739">Sodium transport</keyword>
<comment type="subcellular location">
    <subcellularLocation>
        <location evidence="1">Membrane</location>
        <topology evidence="1">Multi-pass membrane protein</topology>
    </subcellularLocation>
</comment>
<dbReference type="Pfam" id="PF00858">
    <property type="entry name" value="ASC"/>
    <property type="match status" value="2"/>
</dbReference>
<dbReference type="PANTHER" id="PTHR11690">
    <property type="entry name" value="AMILORIDE-SENSITIVE SODIUM CHANNEL-RELATED"/>
    <property type="match status" value="1"/>
</dbReference>
<accession>A0AAD8EGC7</accession>
<keyword evidence="14" id="KW-1185">Reference proteome</keyword>
<keyword evidence="6" id="KW-1133">Transmembrane helix</keyword>
<dbReference type="Gene3D" id="2.60.470.10">
    <property type="entry name" value="Acid-sensing ion channels like domains"/>
    <property type="match status" value="1"/>
</dbReference>
<evidence type="ECO:0000256" key="5">
    <source>
        <dbReference type="ARBA" id="ARBA00022692"/>
    </source>
</evidence>
<reference evidence="13" key="2">
    <citation type="submission" date="2023-05" db="EMBL/GenBank/DDBJ databases">
        <authorList>
            <person name="Fouks B."/>
        </authorList>
    </citation>
    <scope>NUCLEOTIDE SEQUENCE</scope>
    <source>
        <strain evidence="13">Stay&amp;Tobe</strain>
        <tissue evidence="13">Testes</tissue>
    </source>
</reference>
<proteinExistence type="inferred from homology"/>
<evidence type="ECO:0000256" key="7">
    <source>
        <dbReference type="ARBA" id="ARBA00023053"/>
    </source>
</evidence>
<keyword evidence="3 12" id="KW-0813">Transport</keyword>
<evidence type="ECO:0000256" key="9">
    <source>
        <dbReference type="ARBA" id="ARBA00023136"/>
    </source>
</evidence>
<evidence type="ECO:0000256" key="1">
    <source>
        <dbReference type="ARBA" id="ARBA00004141"/>
    </source>
</evidence>
<name>A0AAD8EGC7_DIPPU</name>
<gene>
    <name evidence="13" type="ORF">L9F63_017621</name>
</gene>
<evidence type="ECO:0000313" key="14">
    <source>
        <dbReference type="Proteomes" id="UP001233999"/>
    </source>
</evidence>
<evidence type="ECO:0000256" key="10">
    <source>
        <dbReference type="ARBA" id="ARBA00023201"/>
    </source>
</evidence>
<reference evidence="13" key="1">
    <citation type="journal article" date="2023" name="IScience">
        <title>Live-bearing cockroach genome reveals convergent evolutionary mechanisms linked to viviparity in insects and beyond.</title>
        <authorList>
            <person name="Fouks B."/>
            <person name="Harrison M.C."/>
            <person name="Mikhailova A.A."/>
            <person name="Marchal E."/>
            <person name="English S."/>
            <person name="Carruthers M."/>
            <person name="Jennings E.C."/>
            <person name="Chiamaka E.L."/>
            <person name="Frigard R.A."/>
            <person name="Pippel M."/>
            <person name="Attardo G.M."/>
            <person name="Benoit J.B."/>
            <person name="Bornberg-Bauer E."/>
            <person name="Tobe S.S."/>
        </authorList>
    </citation>
    <scope>NUCLEOTIDE SEQUENCE</scope>
    <source>
        <strain evidence="13">Stay&amp;Tobe</strain>
    </source>
</reference>
<keyword evidence="7" id="KW-0915">Sodium</keyword>
<evidence type="ECO:0000313" key="13">
    <source>
        <dbReference type="EMBL" id="KAJ9589076.1"/>
    </source>
</evidence>
<protein>
    <submittedName>
        <fullName evidence="13">Uncharacterized protein</fullName>
    </submittedName>
</protein>
<keyword evidence="5 12" id="KW-0812">Transmembrane</keyword>
<evidence type="ECO:0000256" key="2">
    <source>
        <dbReference type="ARBA" id="ARBA00007193"/>
    </source>
</evidence>
<evidence type="ECO:0000256" key="12">
    <source>
        <dbReference type="RuleBase" id="RU000679"/>
    </source>
</evidence>
<dbReference type="AlphaFoldDB" id="A0AAD8EGC7"/>
<evidence type="ECO:0000256" key="8">
    <source>
        <dbReference type="ARBA" id="ARBA00023065"/>
    </source>
</evidence>
<dbReference type="GO" id="GO:0015280">
    <property type="term" value="F:ligand-gated sodium channel activity"/>
    <property type="evidence" value="ECO:0007669"/>
    <property type="project" value="TreeGrafter"/>
</dbReference>
<dbReference type="InterPro" id="IPR001873">
    <property type="entry name" value="ENaC"/>
</dbReference>
<dbReference type="Proteomes" id="UP001233999">
    <property type="component" value="Unassembled WGS sequence"/>
</dbReference>
<dbReference type="Gene3D" id="1.10.287.770">
    <property type="entry name" value="YojJ-like"/>
    <property type="match status" value="1"/>
</dbReference>